<evidence type="ECO:0000313" key="4">
    <source>
        <dbReference type="Proteomes" id="UP000093000"/>
    </source>
</evidence>
<accession>A0A1C7NEF3</accession>
<dbReference type="InterPro" id="IPR029063">
    <property type="entry name" value="SAM-dependent_MTases_sf"/>
</dbReference>
<dbReference type="GO" id="GO:0008168">
    <property type="term" value="F:methyltransferase activity"/>
    <property type="evidence" value="ECO:0007669"/>
    <property type="project" value="UniProtKB-KW"/>
</dbReference>
<keyword evidence="2" id="KW-0812">Transmembrane</keyword>
<feature type="region of interest" description="Disordered" evidence="1">
    <location>
        <begin position="1"/>
        <end position="35"/>
    </location>
</feature>
<keyword evidence="3" id="KW-0489">Methyltransferase</keyword>
<dbReference type="EMBL" id="LUGH01000219">
    <property type="protein sequence ID" value="OBZ87485.1"/>
    <property type="molecule type" value="Genomic_DNA"/>
</dbReference>
<dbReference type="PANTHER" id="PTHR42912">
    <property type="entry name" value="METHYLTRANSFERASE"/>
    <property type="match status" value="1"/>
</dbReference>
<dbReference type="PANTHER" id="PTHR42912:SF83">
    <property type="entry name" value="METHYLTRANSFERASE TYPE 11 DOMAIN-CONTAINING PROTEIN"/>
    <property type="match status" value="1"/>
</dbReference>
<feature type="transmembrane region" description="Helical" evidence="2">
    <location>
        <begin position="40"/>
        <end position="59"/>
    </location>
</feature>
<dbReference type="Gene3D" id="3.40.50.150">
    <property type="entry name" value="Vaccinia Virus protein VP39"/>
    <property type="match status" value="1"/>
</dbReference>
<protein>
    <submittedName>
        <fullName evidence="3">Methyltransferase OMS1, mitochondrial</fullName>
    </submittedName>
</protein>
<organism evidence="3 4">
    <name type="scientific">Choanephora cucurbitarum</name>
    <dbReference type="NCBI Taxonomy" id="101091"/>
    <lineage>
        <taxon>Eukaryota</taxon>
        <taxon>Fungi</taxon>
        <taxon>Fungi incertae sedis</taxon>
        <taxon>Mucoromycota</taxon>
        <taxon>Mucoromycotina</taxon>
        <taxon>Mucoromycetes</taxon>
        <taxon>Mucorales</taxon>
        <taxon>Mucorineae</taxon>
        <taxon>Choanephoraceae</taxon>
        <taxon>Choanephoroideae</taxon>
        <taxon>Choanephora</taxon>
    </lineage>
</organism>
<dbReference type="Proteomes" id="UP000093000">
    <property type="component" value="Unassembled WGS sequence"/>
</dbReference>
<gene>
    <name evidence="3" type="primary">OMS1</name>
    <name evidence="3" type="ORF">A0J61_04467</name>
</gene>
<keyword evidence="3" id="KW-0808">Transferase</keyword>
<dbReference type="STRING" id="101091.A0A1C7NEF3"/>
<keyword evidence="2" id="KW-0472">Membrane</keyword>
<evidence type="ECO:0000256" key="2">
    <source>
        <dbReference type="SAM" id="Phobius"/>
    </source>
</evidence>
<proteinExistence type="predicted"/>
<dbReference type="AlphaFoldDB" id="A0A1C7NEF3"/>
<dbReference type="GO" id="GO:0032259">
    <property type="term" value="P:methylation"/>
    <property type="evidence" value="ECO:0007669"/>
    <property type="project" value="UniProtKB-KW"/>
</dbReference>
<evidence type="ECO:0000313" key="3">
    <source>
        <dbReference type="EMBL" id="OBZ87485.1"/>
    </source>
</evidence>
<feature type="compositionally biased region" description="Pro residues" evidence="1">
    <location>
        <begin position="22"/>
        <end position="32"/>
    </location>
</feature>
<comment type="caution">
    <text evidence="3">The sequence shown here is derived from an EMBL/GenBank/DDBJ whole genome shotgun (WGS) entry which is preliminary data.</text>
</comment>
<dbReference type="InterPro" id="IPR050508">
    <property type="entry name" value="Methyltransf_Superfamily"/>
</dbReference>
<dbReference type="OrthoDB" id="416496at2759"/>
<keyword evidence="4" id="KW-1185">Reference proteome</keyword>
<dbReference type="Pfam" id="PF13489">
    <property type="entry name" value="Methyltransf_23"/>
    <property type="match status" value="1"/>
</dbReference>
<keyword evidence="2" id="KW-1133">Transmembrane helix</keyword>
<dbReference type="SUPFAM" id="SSF53335">
    <property type="entry name" value="S-adenosyl-L-methionine-dependent methyltransferases"/>
    <property type="match status" value="1"/>
</dbReference>
<evidence type="ECO:0000256" key="1">
    <source>
        <dbReference type="SAM" id="MobiDB-lite"/>
    </source>
</evidence>
<name>A0A1C7NEF3_9FUNG</name>
<sequence length="298" mass="33704">MSTRKAFTKAASAGLKYKPINTPKPTPAPSPKPKPKLGPVLMGGAVLYVSAAYVSMLVFKSKNDTNDMVSGKGAQDPSLTPSSFDTANIWQSVAKKYDQEIGWDEIVMGVGLLRRWLIGKAQGDVLEVSTGTGRNFDYYKPNKVQSATFTDRHEPMLDEAKAKFLESYKDRFHQAFFETVSIEEKKTKKYDTVVDTFGLCSCGDPVEALVQMADSCRSEESRVLLLEHGRSHYDWLNRLLDSNADKHVKQWGCWWNRDIMSLFEDERVKQKLEVVEHSRWHLGTTCFVVAKPKKEKPE</sequence>
<reference evidence="3 4" key="1">
    <citation type="submission" date="2016-03" db="EMBL/GenBank/DDBJ databases">
        <title>Choanephora cucurbitarum.</title>
        <authorList>
            <person name="Min B."/>
            <person name="Park H."/>
            <person name="Park J.-H."/>
            <person name="Shin H.-D."/>
            <person name="Choi I.-G."/>
        </authorList>
    </citation>
    <scope>NUCLEOTIDE SEQUENCE [LARGE SCALE GENOMIC DNA]</scope>
    <source>
        <strain evidence="3 4">KUS-F28377</strain>
    </source>
</reference>
<dbReference type="InParanoid" id="A0A1C7NEF3"/>